<accession>A0A4D9DNM5</accession>
<keyword evidence="1" id="KW-0328">Glycosyltransferase</keyword>
<dbReference type="Proteomes" id="UP000297703">
    <property type="component" value="Unassembled WGS sequence"/>
</dbReference>
<dbReference type="EMBL" id="QXTE01000445">
    <property type="protein sequence ID" value="TFJ97941.1"/>
    <property type="molecule type" value="Genomic_DNA"/>
</dbReference>
<reference evidence="1 2" key="1">
    <citation type="submission" date="2019-04" db="EMBL/GenBank/DDBJ databases">
        <title>Draft genome of the big-headed turtle Platysternon megacephalum.</title>
        <authorList>
            <person name="Gong S."/>
        </authorList>
    </citation>
    <scope>NUCLEOTIDE SEQUENCE [LARGE SCALE GENOMIC DNA]</scope>
    <source>
        <strain evidence="1">DO16091913</strain>
        <tissue evidence="1">Muscle</tissue>
    </source>
</reference>
<dbReference type="AlphaFoldDB" id="A0A4D9DNM5"/>
<evidence type="ECO:0000313" key="2">
    <source>
        <dbReference type="Proteomes" id="UP000297703"/>
    </source>
</evidence>
<dbReference type="GO" id="GO:0016757">
    <property type="term" value="F:glycosyltransferase activity"/>
    <property type="evidence" value="ECO:0007669"/>
    <property type="project" value="UniProtKB-KW"/>
</dbReference>
<name>A0A4D9DNM5_9SAUR</name>
<reference evidence="1 2" key="2">
    <citation type="submission" date="2019-04" db="EMBL/GenBank/DDBJ databases">
        <title>The genome sequence of big-headed turtle.</title>
        <authorList>
            <person name="Gong S."/>
        </authorList>
    </citation>
    <scope>NUCLEOTIDE SEQUENCE [LARGE SCALE GENOMIC DNA]</scope>
    <source>
        <strain evidence="1">DO16091913</strain>
        <tissue evidence="1">Muscle</tissue>
    </source>
</reference>
<organism evidence="1 2">
    <name type="scientific">Platysternon megacephalum</name>
    <name type="common">big-headed turtle</name>
    <dbReference type="NCBI Taxonomy" id="55544"/>
    <lineage>
        <taxon>Eukaryota</taxon>
        <taxon>Metazoa</taxon>
        <taxon>Chordata</taxon>
        <taxon>Craniata</taxon>
        <taxon>Vertebrata</taxon>
        <taxon>Euteleostomi</taxon>
        <taxon>Archelosauria</taxon>
        <taxon>Testudinata</taxon>
        <taxon>Testudines</taxon>
        <taxon>Cryptodira</taxon>
        <taxon>Durocryptodira</taxon>
        <taxon>Testudinoidea</taxon>
        <taxon>Platysternidae</taxon>
        <taxon>Platysternon</taxon>
    </lineage>
</organism>
<protein>
    <submittedName>
        <fullName evidence="1">Beta-1,4-galactosyltransferase 3-like</fullName>
    </submittedName>
</protein>
<sequence>MPDERRTPKIGAVPFAAVPWSGQKYTQLLLQTALSFFFGLWGGEKRQGGYGALLEAGWFNTPSFQEGYRPPREEAGYSIVGSRELVTERTCQSVSQQTIADCECLVPPPPMSPALPLGARSLAEGAQGIVPANQSTFHSRHYQTLANVRVLNSGDSLFFPRPSLTQPLCEDNFIIEHLELFTVKVL</sequence>
<proteinExistence type="predicted"/>
<gene>
    <name evidence="1" type="ORF">DR999_PMT20176</name>
</gene>
<keyword evidence="1" id="KW-0808">Transferase</keyword>
<comment type="caution">
    <text evidence="1">The sequence shown here is derived from an EMBL/GenBank/DDBJ whole genome shotgun (WGS) entry which is preliminary data.</text>
</comment>
<keyword evidence="2" id="KW-1185">Reference proteome</keyword>
<evidence type="ECO:0000313" key="1">
    <source>
        <dbReference type="EMBL" id="TFJ97941.1"/>
    </source>
</evidence>